<sequence>MPFEFKPYDFKSTVKDIGDSLEKSIVKKAESILSSITNGAQGKSLKVAIPNTHILNVDIGGIQFMRETGCSIHFTELCDYKNLDFPIRKLEMAIPMKLAVKLYKLKGDIIPDFPKALATYIQVLPVSKSRFQEKPFESGYYIGILQDNEIKMKIQDALDSKNEDSMTTTTVKLNLFKPGEIHYQSKASINFNLPNPKPSEIIQYAFKQSFNNYELCMSKIENDKPLGRFIIPFTSFTDLLKYIDQEVNLYSTKYYTCVEGNKFYLLNSDNNPNVDNKELTTNLSVIVARQSDEKVYPHVICKLGKTDYKIIESVNNVNVRVIGASSYRDNKIYVTPSGKHIKQTFPMSRNQEVIFKNSEVIPGKKLDNTVYEEITIDCQGLPVQKFTPLSNIITMDANGHLRVYRVTYKELYISSQLETNVTIKGMRLIDGEKDNVQFQQS</sequence>
<proteinExistence type="predicted"/>
<protein>
    <submittedName>
        <fullName evidence="1">Uncharacterized protein</fullName>
    </submittedName>
</protein>
<dbReference type="EMBL" id="BK016265">
    <property type="protein sequence ID" value="DAG05856.1"/>
    <property type="molecule type" value="Genomic_DNA"/>
</dbReference>
<organism evidence="1">
    <name type="scientific">Myoviridae sp. ctkfK18</name>
    <dbReference type="NCBI Taxonomy" id="2825165"/>
    <lineage>
        <taxon>Viruses</taxon>
        <taxon>Duplodnaviria</taxon>
        <taxon>Heunggongvirae</taxon>
        <taxon>Uroviricota</taxon>
        <taxon>Caudoviricetes</taxon>
    </lineage>
</organism>
<name>A0A8S5VGQ6_9CAUD</name>
<reference evidence="1" key="1">
    <citation type="journal article" date="2021" name="Proc. Natl. Acad. Sci. U.S.A.">
        <title>A Catalog of Tens of Thousands of Viruses from Human Metagenomes Reveals Hidden Associations with Chronic Diseases.</title>
        <authorList>
            <person name="Tisza M.J."/>
            <person name="Buck C.B."/>
        </authorList>
    </citation>
    <scope>NUCLEOTIDE SEQUENCE</scope>
    <source>
        <strain evidence="1">CtkfK18</strain>
    </source>
</reference>
<evidence type="ECO:0000313" key="1">
    <source>
        <dbReference type="EMBL" id="DAG05856.1"/>
    </source>
</evidence>
<accession>A0A8S5VGQ6</accession>